<evidence type="ECO:0000256" key="9">
    <source>
        <dbReference type="PROSITE-ProRule" id="PRU00284"/>
    </source>
</evidence>
<dbReference type="InterPro" id="IPR033479">
    <property type="entry name" value="dCache_1"/>
</dbReference>
<sequence>MGFKEKISWMLVGVLIVSFVAFAVFVERFMRRTMMHDAETALFSLAKANTDWVASWEHNTSRIFNVGARFVALNWSETKNNKQTLAKELDYLTGNLRALQAFVGTEDGQMYTSTGMGHPPKGYDPRVRYWYQQARTQRKTILSGVFKDAYSGRLVISYSAPLIVDSKFVGVLGVDIPIEFFQTHAKHLSSKQGEELEFIDTHGLVLGSSVLKSGSNIADENSPLKSVASKILSIKEGILYSIGAKGQKSFLVVHTTVPEYNWKAIARIPVSVAFKDISKLRLLMIVISLLGLFFTLGIILGWIYYLMRPLDHLRHLSSDLILGDRDLTKRLPVKSQSQRDDIAIITRNINAFIESMWRVISDFKKIVDQQRSFSSLLDDQTKTMQNGIGEIITIVGKSVQTSRDNAEEVLNGAKNAEANVKKLNQTSAQLEQINGQIKELSEHAEHNATQSLECSHKLQETTKSTDDIKKVLVIINEIADQTNLLALNAAIEAARAGEHGRGFAVVADEVRKLAERTQSSLTEIDSTINQVVQSVNEINKILSVNAQGLLQTSKLVTEIQGIIKQSSEDVLGIVANVSERTRVLQITVQNSQNINQEIEKINTLTHAQLENVSNIQKASASLGNVCSTLSDEIKQIKV</sequence>
<evidence type="ECO:0000313" key="15">
    <source>
        <dbReference type="Proteomes" id="UP000509742"/>
    </source>
</evidence>
<evidence type="ECO:0000259" key="13">
    <source>
        <dbReference type="PROSITE" id="PS50885"/>
    </source>
</evidence>
<protein>
    <submittedName>
        <fullName evidence="14">Methyl-accepting chemotaxis protein</fullName>
    </submittedName>
</protein>
<dbReference type="SMART" id="SM00283">
    <property type="entry name" value="MA"/>
    <property type="match status" value="1"/>
</dbReference>
<evidence type="ECO:0000256" key="8">
    <source>
        <dbReference type="ARBA" id="ARBA00029447"/>
    </source>
</evidence>
<keyword evidence="3" id="KW-0145">Chemotaxis</keyword>
<dbReference type="InterPro" id="IPR029151">
    <property type="entry name" value="Sensor-like_sf"/>
</dbReference>
<dbReference type="Pfam" id="PF02743">
    <property type="entry name" value="dCache_1"/>
    <property type="match status" value="1"/>
</dbReference>
<evidence type="ECO:0000256" key="6">
    <source>
        <dbReference type="ARBA" id="ARBA00023136"/>
    </source>
</evidence>
<reference evidence="14 15" key="1">
    <citation type="submission" date="2020-04" db="EMBL/GenBank/DDBJ databases">
        <title>Genomic analysis of gastric non-Helicobacter pylori Helicobacters isolated in Japan.</title>
        <authorList>
            <person name="Suzuki M."/>
            <person name="Rimbara E."/>
        </authorList>
    </citation>
    <scope>NUCLEOTIDE SEQUENCE [LARGE SCALE GENOMIC DNA]</scope>
    <source>
        <strain evidence="14 15">NHP19-0020</strain>
    </source>
</reference>
<keyword evidence="15" id="KW-1185">Reference proteome</keyword>
<dbReference type="EMBL" id="AP023036">
    <property type="protein sequence ID" value="BCD46755.1"/>
    <property type="molecule type" value="Genomic_DNA"/>
</dbReference>
<name>A0ABM7L1S8_9HELI</name>
<dbReference type="CDD" id="cd12913">
    <property type="entry name" value="PDC1_MCP_like"/>
    <property type="match status" value="1"/>
</dbReference>
<gene>
    <name evidence="14" type="ORF">NHP190020_17940</name>
</gene>
<organism evidence="14 15">
    <name type="scientific">Helicobacter suis</name>
    <dbReference type="NCBI Taxonomy" id="104628"/>
    <lineage>
        <taxon>Bacteria</taxon>
        <taxon>Pseudomonadati</taxon>
        <taxon>Campylobacterota</taxon>
        <taxon>Epsilonproteobacteria</taxon>
        <taxon>Campylobacterales</taxon>
        <taxon>Helicobacteraceae</taxon>
        <taxon>Helicobacter</taxon>
    </lineage>
</organism>
<dbReference type="RefSeq" id="WP_104640134.1">
    <property type="nucleotide sequence ID" value="NZ_AP023036.1"/>
</dbReference>
<dbReference type="Gene3D" id="3.30.450.20">
    <property type="entry name" value="PAS domain"/>
    <property type="match status" value="2"/>
</dbReference>
<feature type="domain" description="HAMP" evidence="13">
    <location>
        <begin position="304"/>
        <end position="361"/>
    </location>
</feature>
<evidence type="ECO:0000256" key="5">
    <source>
        <dbReference type="ARBA" id="ARBA00022989"/>
    </source>
</evidence>
<comment type="subcellular location">
    <subcellularLocation>
        <location evidence="1">Cell membrane</location>
        <topology evidence="1">Multi-pass membrane protein</topology>
    </subcellularLocation>
</comment>
<evidence type="ECO:0000256" key="2">
    <source>
        <dbReference type="ARBA" id="ARBA00022475"/>
    </source>
</evidence>
<proteinExistence type="inferred from homology"/>
<dbReference type="PANTHER" id="PTHR32089:SF112">
    <property type="entry name" value="LYSOZYME-LIKE PROTEIN-RELATED"/>
    <property type="match status" value="1"/>
</dbReference>
<evidence type="ECO:0000256" key="3">
    <source>
        <dbReference type="ARBA" id="ARBA00022500"/>
    </source>
</evidence>
<evidence type="ECO:0000256" key="1">
    <source>
        <dbReference type="ARBA" id="ARBA00004651"/>
    </source>
</evidence>
<evidence type="ECO:0000256" key="4">
    <source>
        <dbReference type="ARBA" id="ARBA00022692"/>
    </source>
</evidence>
<keyword evidence="7 9" id="KW-0807">Transducer</keyword>
<evidence type="ECO:0000256" key="10">
    <source>
        <dbReference type="SAM" id="Coils"/>
    </source>
</evidence>
<dbReference type="SUPFAM" id="SSF58104">
    <property type="entry name" value="Methyl-accepting chemotaxis protein (MCP) signaling domain"/>
    <property type="match status" value="1"/>
</dbReference>
<dbReference type="PROSITE" id="PS50885">
    <property type="entry name" value="HAMP"/>
    <property type="match status" value="1"/>
</dbReference>
<accession>A0ABM7L1S8</accession>
<feature type="transmembrane region" description="Helical" evidence="11">
    <location>
        <begin position="6"/>
        <end position="26"/>
    </location>
</feature>
<dbReference type="Pfam" id="PF00015">
    <property type="entry name" value="MCPsignal"/>
    <property type="match status" value="1"/>
</dbReference>
<keyword evidence="6 11" id="KW-0472">Membrane</keyword>
<evidence type="ECO:0000256" key="7">
    <source>
        <dbReference type="ARBA" id="ARBA00023224"/>
    </source>
</evidence>
<keyword evidence="4 11" id="KW-0812">Transmembrane</keyword>
<evidence type="ECO:0000259" key="12">
    <source>
        <dbReference type="PROSITE" id="PS50111"/>
    </source>
</evidence>
<keyword evidence="5 11" id="KW-1133">Transmembrane helix</keyword>
<evidence type="ECO:0000313" key="14">
    <source>
        <dbReference type="EMBL" id="BCD46755.1"/>
    </source>
</evidence>
<evidence type="ECO:0000256" key="11">
    <source>
        <dbReference type="SAM" id="Phobius"/>
    </source>
</evidence>
<dbReference type="PANTHER" id="PTHR32089">
    <property type="entry name" value="METHYL-ACCEPTING CHEMOTAXIS PROTEIN MCPB"/>
    <property type="match status" value="1"/>
</dbReference>
<dbReference type="PROSITE" id="PS50111">
    <property type="entry name" value="CHEMOTAXIS_TRANSDUC_2"/>
    <property type="match status" value="1"/>
</dbReference>
<feature type="domain" description="Methyl-accepting transducer" evidence="12">
    <location>
        <begin position="380"/>
        <end position="602"/>
    </location>
</feature>
<dbReference type="Gene3D" id="1.10.287.950">
    <property type="entry name" value="Methyl-accepting chemotaxis protein"/>
    <property type="match status" value="1"/>
</dbReference>
<dbReference type="GeneID" id="56929564"/>
<keyword evidence="2" id="KW-1003">Cell membrane</keyword>
<feature type="coiled-coil region" evidence="10">
    <location>
        <begin position="406"/>
        <end position="443"/>
    </location>
</feature>
<feature type="transmembrane region" description="Helical" evidence="11">
    <location>
        <begin position="282"/>
        <end position="307"/>
    </location>
</feature>
<dbReference type="Proteomes" id="UP000509742">
    <property type="component" value="Chromosome"/>
</dbReference>
<comment type="similarity">
    <text evidence="8">Belongs to the methyl-accepting chemotaxis (MCP) protein family.</text>
</comment>
<keyword evidence="10" id="KW-0175">Coiled coil</keyword>
<dbReference type="InterPro" id="IPR004089">
    <property type="entry name" value="MCPsignal_dom"/>
</dbReference>
<dbReference type="InterPro" id="IPR003660">
    <property type="entry name" value="HAMP_dom"/>
</dbReference>
<dbReference type="SUPFAM" id="SSF103190">
    <property type="entry name" value="Sensory domain-like"/>
    <property type="match status" value="1"/>
</dbReference>